<protein>
    <submittedName>
        <fullName evidence="1">Uncharacterized protein</fullName>
    </submittedName>
</protein>
<organism evidence="1 2">
    <name type="scientific">Candidatus Jettenia ecosi</name>
    <dbReference type="NCBI Taxonomy" id="2494326"/>
    <lineage>
        <taxon>Bacteria</taxon>
        <taxon>Pseudomonadati</taxon>
        <taxon>Planctomycetota</taxon>
        <taxon>Candidatus Brocadiia</taxon>
        <taxon>Candidatus Brocadiales</taxon>
        <taxon>Candidatus Brocadiaceae</taxon>
        <taxon>Candidatus Jettenia</taxon>
    </lineage>
</organism>
<evidence type="ECO:0000313" key="1">
    <source>
        <dbReference type="EMBL" id="TLD39919.1"/>
    </source>
</evidence>
<dbReference type="AlphaFoldDB" id="A0A533Q725"/>
<evidence type="ECO:0000313" key="2">
    <source>
        <dbReference type="Proteomes" id="UP000319783"/>
    </source>
</evidence>
<reference evidence="1 2" key="1">
    <citation type="submission" date="2019-04" db="EMBL/GenBank/DDBJ databases">
        <title>Genome of a novel bacterium Candidatus Jettenia ecosi reconstructed from metagenome of an anammox bioreactor.</title>
        <authorList>
            <person name="Mardanov A.V."/>
            <person name="Beletsky A.V."/>
            <person name="Ravin N.V."/>
            <person name="Botchkova E.A."/>
            <person name="Litti Y.V."/>
            <person name="Nozhevnikova A.N."/>
        </authorList>
    </citation>
    <scope>NUCLEOTIDE SEQUENCE [LARGE SCALE GENOMIC DNA]</scope>
    <source>
        <strain evidence="1">J2</strain>
    </source>
</reference>
<sequence>MVNIDHDTGEHVAYKTSSLSYAVWFQSLITIPENPSFRHIFQ</sequence>
<dbReference type="EMBL" id="SULG01000165">
    <property type="protein sequence ID" value="TLD39919.1"/>
    <property type="molecule type" value="Genomic_DNA"/>
</dbReference>
<gene>
    <name evidence="1" type="ORF">JETT_3819</name>
</gene>
<proteinExistence type="predicted"/>
<comment type="caution">
    <text evidence="1">The sequence shown here is derived from an EMBL/GenBank/DDBJ whole genome shotgun (WGS) entry which is preliminary data.</text>
</comment>
<accession>A0A533Q725</accession>
<dbReference type="Proteomes" id="UP000319783">
    <property type="component" value="Unassembled WGS sequence"/>
</dbReference>
<name>A0A533Q725_9BACT</name>